<dbReference type="InterPro" id="IPR002220">
    <property type="entry name" value="DapA-like"/>
</dbReference>
<accession>A0A7U3UNF0</accession>
<reference evidence="7 8" key="2">
    <citation type="journal article" date="2011" name="J. Antibiot.">
        <title>Furaquinocins I and J: novel polyketide isoprenoid hybrid compounds from Streptomyces reveromyceticus SN-593.</title>
        <authorList>
            <person name="Panthee S."/>
            <person name="Takahashi S."/>
            <person name="Takagi H."/>
            <person name="Nogawa T."/>
            <person name="Oowada E."/>
            <person name="Uramoto M."/>
            <person name="Osada H."/>
        </authorList>
    </citation>
    <scope>NUCLEOTIDE SEQUENCE [LARGE SCALE GENOMIC DNA]</scope>
    <source>
        <strain evidence="7 8">SN-593</strain>
    </source>
</reference>
<dbReference type="Pfam" id="PF00701">
    <property type="entry name" value="DHDPS"/>
    <property type="match status" value="1"/>
</dbReference>
<dbReference type="PANTHER" id="PTHR12128">
    <property type="entry name" value="DIHYDRODIPICOLINATE SYNTHASE"/>
    <property type="match status" value="1"/>
</dbReference>
<evidence type="ECO:0000256" key="5">
    <source>
        <dbReference type="PIRSR" id="PIRSR001365-1"/>
    </source>
</evidence>
<dbReference type="Proteomes" id="UP000595703">
    <property type="component" value="Chromosome"/>
</dbReference>
<reference evidence="7 8" key="1">
    <citation type="journal article" date="2010" name="J. Bacteriol.">
        <title>Biochemical characterization of a novel indole prenyltransferase from Streptomyces sp. SN-593.</title>
        <authorList>
            <person name="Takahashi S."/>
            <person name="Takagi H."/>
            <person name="Toyoda A."/>
            <person name="Uramoto M."/>
            <person name="Nogawa T."/>
            <person name="Ueki M."/>
            <person name="Sakaki Y."/>
            <person name="Osada H."/>
        </authorList>
    </citation>
    <scope>NUCLEOTIDE SEQUENCE [LARGE SCALE GENOMIC DNA]</scope>
    <source>
        <strain evidence="7 8">SN-593</strain>
    </source>
</reference>
<evidence type="ECO:0000256" key="1">
    <source>
        <dbReference type="ARBA" id="ARBA00007592"/>
    </source>
</evidence>
<keyword evidence="2 4" id="KW-0456">Lyase</keyword>
<dbReference type="KEGG" id="arev:RVR_805"/>
<evidence type="ECO:0000256" key="2">
    <source>
        <dbReference type="ARBA" id="ARBA00023239"/>
    </source>
</evidence>
<feature type="binding site" evidence="6">
    <location>
        <position position="45"/>
    </location>
    <ligand>
        <name>pyruvate</name>
        <dbReference type="ChEBI" id="CHEBI:15361"/>
    </ligand>
</feature>
<dbReference type="PANTHER" id="PTHR12128:SF66">
    <property type="entry name" value="4-HYDROXY-2-OXOGLUTARATE ALDOLASE, MITOCHONDRIAL"/>
    <property type="match status" value="1"/>
</dbReference>
<evidence type="ECO:0000313" key="7">
    <source>
        <dbReference type="EMBL" id="BBA95796.1"/>
    </source>
</evidence>
<dbReference type="AlphaFoldDB" id="A0A7U3UNF0"/>
<dbReference type="EMBL" id="AP018365">
    <property type="protein sequence ID" value="BBA95796.1"/>
    <property type="molecule type" value="Genomic_DNA"/>
</dbReference>
<gene>
    <name evidence="7" type="ORF">RVR_805</name>
</gene>
<dbReference type="PRINTS" id="PR00146">
    <property type="entry name" value="DHPICSNTHASE"/>
</dbReference>
<feature type="active site" description="Schiff-base intermediate with substrate" evidence="5">
    <location>
        <position position="161"/>
    </location>
</feature>
<evidence type="ECO:0000256" key="6">
    <source>
        <dbReference type="PIRSR" id="PIRSR001365-2"/>
    </source>
</evidence>
<feature type="binding site" evidence="6">
    <location>
        <position position="204"/>
    </location>
    <ligand>
        <name>pyruvate</name>
        <dbReference type="ChEBI" id="CHEBI:15361"/>
    </ligand>
</feature>
<protein>
    <submittedName>
        <fullName evidence="7">Putative dihydrodipicolinate synthase</fullName>
    </submittedName>
</protein>
<dbReference type="SUPFAM" id="SSF51569">
    <property type="entry name" value="Aldolase"/>
    <property type="match status" value="1"/>
</dbReference>
<sequence length="312" mass="31917">MFHGVVPPLCTPLTDDGEVDTASLERLTAFQLDAGVHGLFVGGSTGEIAQLTDAARDVALRTVVATAAGQVPVLAGAIDTGTLRVLDHARRAQAIGADAVVVTAPFYVGVTDAEVRAHYELLHAALDVPLVAYDIPANTHVKLPPALLVGLARDKVIAAVKDSSGDLEGFQRVLDGTSGSGVGCLTGSETLADLAMERGADGIVPGLGNVDPHGYVRLYEAARRGDGAAARAEQRRLTALFGIIEVADRTRIGRMSAALGAFKAALAARGVIRSGRTQAPLLPLTAEEAAAVADRLAEAGLDPVGQALSGGS</sequence>
<dbReference type="GO" id="GO:0008840">
    <property type="term" value="F:4-hydroxy-tetrahydrodipicolinate synthase activity"/>
    <property type="evidence" value="ECO:0007669"/>
    <property type="project" value="TreeGrafter"/>
</dbReference>
<feature type="active site" description="Proton donor/acceptor" evidence="5">
    <location>
        <position position="133"/>
    </location>
</feature>
<evidence type="ECO:0000313" key="8">
    <source>
        <dbReference type="Proteomes" id="UP000595703"/>
    </source>
</evidence>
<reference evidence="7 8" key="3">
    <citation type="journal article" date="2011" name="Nat. Chem. Biol.">
        <title>Reveromycin A biosynthesis uses RevG and RevJ for stereospecific spiroacetal formation.</title>
        <authorList>
            <person name="Takahashi S."/>
            <person name="Toyoda A."/>
            <person name="Sekiyama Y."/>
            <person name="Takagi H."/>
            <person name="Nogawa T."/>
            <person name="Uramoto M."/>
            <person name="Suzuki R."/>
            <person name="Koshino H."/>
            <person name="Kumano T."/>
            <person name="Panthee S."/>
            <person name="Dairi T."/>
            <person name="Ishikawa J."/>
            <person name="Ikeda H."/>
            <person name="Sakaki Y."/>
            <person name="Osada H."/>
        </authorList>
    </citation>
    <scope>NUCLEOTIDE SEQUENCE [LARGE SCALE GENOMIC DNA]</scope>
    <source>
        <strain evidence="7 8">SN-593</strain>
    </source>
</reference>
<keyword evidence="3" id="KW-0704">Schiff base</keyword>
<name>A0A7U3UNF0_9ACTN</name>
<proteinExistence type="inferred from homology"/>
<dbReference type="RefSeq" id="WP_202232272.1">
    <property type="nucleotide sequence ID" value="NZ_AP018365.1"/>
</dbReference>
<comment type="similarity">
    <text evidence="1 4">Belongs to the DapA family.</text>
</comment>
<evidence type="ECO:0000256" key="3">
    <source>
        <dbReference type="ARBA" id="ARBA00023270"/>
    </source>
</evidence>
<dbReference type="InterPro" id="IPR020625">
    <property type="entry name" value="Schiff_base-form_aldolases_AS"/>
</dbReference>
<keyword evidence="8" id="KW-1185">Reference proteome</keyword>
<dbReference type="InterPro" id="IPR013785">
    <property type="entry name" value="Aldolase_TIM"/>
</dbReference>
<dbReference type="CDD" id="cd00408">
    <property type="entry name" value="DHDPS-like"/>
    <property type="match status" value="1"/>
</dbReference>
<reference evidence="7 8" key="4">
    <citation type="journal article" date="2020" name="Sci. Rep.">
        <title>beta-carboline chemical signals induce reveromycin production through a LuxR family regulator in Streptomyces sp. SN-593.</title>
        <authorList>
            <person name="Panthee S."/>
            <person name="Kito N."/>
            <person name="Hayashi T."/>
            <person name="Shimizu T."/>
            <person name="Ishikawa J."/>
            <person name="Hamamoto H."/>
            <person name="Osada H."/>
            <person name="Takahashi S."/>
        </authorList>
    </citation>
    <scope>NUCLEOTIDE SEQUENCE [LARGE SCALE GENOMIC DNA]</scope>
    <source>
        <strain evidence="7 8">SN-593</strain>
    </source>
</reference>
<evidence type="ECO:0000256" key="4">
    <source>
        <dbReference type="PIRNR" id="PIRNR001365"/>
    </source>
</evidence>
<dbReference type="PIRSF" id="PIRSF001365">
    <property type="entry name" value="DHDPS"/>
    <property type="match status" value="1"/>
</dbReference>
<dbReference type="GO" id="GO:0044281">
    <property type="term" value="P:small molecule metabolic process"/>
    <property type="evidence" value="ECO:0007669"/>
    <property type="project" value="UniProtKB-ARBA"/>
</dbReference>
<organism evidence="7 8">
    <name type="scientific">Actinacidiphila reveromycinica</name>
    <dbReference type="NCBI Taxonomy" id="659352"/>
    <lineage>
        <taxon>Bacteria</taxon>
        <taxon>Bacillati</taxon>
        <taxon>Actinomycetota</taxon>
        <taxon>Actinomycetes</taxon>
        <taxon>Kitasatosporales</taxon>
        <taxon>Streptomycetaceae</taxon>
        <taxon>Actinacidiphila</taxon>
    </lineage>
</organism>
<dbReference type="PROSITE" id="PS00666">
    <property type="entry name" value="DHDPS_2"/>
    <property type="match status" value="1"/>
</dbReference>
<dbReference type="SMART" id="SM01130">
    <property type="entry name" value="DHDPS"/>
    <property type="match status" value="1"/>
</dbReference>
<dbReference type="Gene3D" id="3.20.20.70">
    <property type="entry name" value="Aldolase class I"/>
    <property type="match status" value="1"/>
</dbReference>